<keyword evidence="3" id="KW-0677">Repeat</keyword>
<feature type="domain" description="C2H2-type" evidence="9">
    <location>
        <begin position="31"/>
        <end position="58"/>
    </location>
</feature>
<keyword evidence="4 7" id="KW-0863">Zinc-finger</keyword>
<feature type="compositionally biased region" description="Low complexity" evidence="8">
    <location>
        <begin position="1"/>
        <end position="25"/>
    </location>
</feature>
<feature type="compositionally biased region" description="Low complexity" evidence="8">
    <location>
        <begin position="273"/>
        <end position="283"/>
    </location>
</feature>
<dbReference type="PANTHER" id="PTHR40626">
    <property type="entry name" value="MIP31509P"/>
    <property type="match status" value="1"/>
</dbReference>
<evidence type="ECO:0000256" key="6">
    <source>
        <dbReference type="ARBA" id="ARBA00023242"/>
    </source>
</evidence>
<keyword evidence="2" id="KW-0479">Metal-binding</keyword>
<keyword evidence="5" id="KW-0862">Zinc</keyword>
<dbReference type="Pfam" id="PF04082">
    <property type="entry name" value="Fungal_trans"/>
    <property type="match status" value="1"/>
</dbReference>
<dbReference type="GO" id="GO:0000978">
    <property type="term" value="F:RNA polymerase II cis-regulatory region sequence-specific DNA binding"/>
    <property type="evidence" value="ECO:0007669"/>
    <property type="project" value="InterPro"/>
</dbReference>
<dbReference type="EMBL" id="HG937691">
    <property type="protein sequence ID" value="CDP33585.1"/>
    <property type="molecule type" value="Genomic_DNA"/>
</dbReference>
<reference evidence="10" key="1">
    <citation type="submission" date="2014-02" db="EMBL/GenBank/DDBJ databases">
        <authorList>
            <person name="Genoscope - CEA"/>
        </authorList>
    </citation>
    <scope>NUCLEOTIDE SEQUENCE</scope>
    <source>
        <strain evidence="10">LS3</strain>
    </source>
</reference>
<gene>
    <name evidence="10" type="ORF">GNLVRS02_ARAD1A12672g</name>
</gene>
<dbReference type="GO" id="GO:0005634">
    <property type="term" value="C:nucleus"/>
    <property type="evidence" value="ECO:0007669"/>
    <property type="project" value="UniProtKB-SubCell"/>
</dbReference>
<sequence>MPPVQATTATPAAGAAGTPVAGVKPKNPKKYKCNYCDRAFSRSEHRSRHERSHTKERPFHCPKCPSTFVRRDLLLRHDRTVHAIRNQANGQRHTQQRKVSAPAVVHGNDNNRSLSALANVASKNSATDHHNSVVDVDFNAAVLMTELQHSFHKQGAHGGPHGGPGNPSQGPKIPPSPPQPPHDYLPPLSYATGAAASGGPPNGQAAPSMDLGYAKLSPNQAFSQPNPITSPSLQQQQQQQPQQQQQQQQQQQHQSHGYDMGQVMLNPIRQDSNNGNTTNGTNGAMNYSPSIHIPQFDSSFSISSLLKFFNDTDPMKHQGSIGTSQPTRVQLNRYMAAYFTYYHPFLPFLHPQTFDPPTVAPSLLFAVCSIGALLCHENTMASVLHQNAKMLVSSIYEVNKDFPSSSRSAPIWATQSLILTLVYASWSGDPRGLEFISSIRTSLANIASTAVYDVCLANSNRASKSAGEWKTWVHEESVKRTYFAVFVVFGSLSSVFNYPSALANSEIPLKLQLPCSEWLWNASFSSESDWMYYAMRESNLPCFSQTLAALTTGDVQQLNGISPFGLRVLSTALFVEIIQSGRDNSAYRDKLLTAARSTWDSIARDTHPGQGQMLTNFALNSTLACVSSPMEEEMNVLFAGASPLMTKVRSSHPLIVGGYIQTLVGQLRLLLDLTSVQDCIRYHVPNDICNASVNALSMLMSTSRLRSSHLTSLVSKAFDLYRIPCLLGIRLMKTLLSVPMFTAAVEHVLFGFELTLALVMWCYRVEHDMQTGESLDEDEALLYSVIERTCFDCGLEKLQGQLAPVLALFGADLLESMDSWGLTNVLSLSLRSFAYNLFPRSGSIGSGASRGQAQGQVQYSRTTTNDVMMPFKATVL</sequence>
<dbReference type="InterPro" id="IPR013087">
    <property type="entry name" value="Znf_C2H2_type"/>
</dbReference>
<feature type="region of interest" description="Disordered" evidence="8">
    <location>
        <begin position="85"/>
        <end position="110"/>
    </location>
</feature>
<evidence type="ECO:0000256" key="4">
    <source>
        <dbReference type="ARBA" id="ARBA00022771"/>
    </source>
</evidence>
<evidence type="ECO:0000256" key="8">
    <source>
        <dbReference type="SAM" id="MobiDB-lite"/>
    </source>
</evidence>
<dbReference type="InterPro" id="IPR036236">
    <property type="entry name" value="Znf_C2H2_sf"/>
</dbReference>
<evidence type="ECO:0000259" key="9">
    <source>
        <dbReference type="PROSITE" id="PS50157"/>
    </source>
</evidence>
<dbReference type="PhylomeDB" id="A0A060SXF0"/>
<evidence type="ECO:0000313" key="10">
    <source>
        <dbReference type="EMBL" id="CDP33585.1"/>
    </source>
</evidence>
<feature type="region of interest" description="Disordered" evidence="8">
    <location>
        <begin position="266"/>
        <end position="285"/>
    </location>
</feature>
<accession>A0A060SXF0</accession>
<feature type="compositionally biased region" description="Pro residues" evidence="8">
    <location>
        <begin position="172"/>
        <end position="184"/>
    </location>
</feature>
<feature type="compositionally biased region" description="Polar residues" evidence="8">
    <location>
        <begin position="217"/>
        <end position="233"/>
    </location>
</feature>
<evidence type="ECO:0000256" key="5">
    <source>
        <dbReference type="ARBA" id="ARBA00022833"/>
    </source>
</evidence>
<feature type="region of interest" description="Disordered" evidence="8">
    <location>
        <begin position="151"/>
        <end position="257"/>
    </location>
</feature>
<dbReference type="PROSITE" id="PS00028">
    <property type="entry name" value="ZINC_FINGER_C2H2_1"/>
    <property type="match status" value="2"/>
</dbReference>
<evidence type="ECO:0000256" key="3">
    <source>
        <dbReference type="ARBA" id="ARBA00022737"/>
    </source>
</evidence>
<feature type="compositionally biased region" description="Gly residues" evidence="8">
    <location>
        <begin position="156"/>
        <end position="165"/>
    </location>
</feature>
<proteinExistence type="predicted"/>
<dbReference type="GO" id="GO:0008270">
    <property type="term" value="F:zinc ion binding"/>
    <property type="evidence" value="ECO:0007669"/>
    <property type="project" value="UniProtKB-KW"/>
</dbReference>
<dbReference type="PANTHER" id="PTHR40626:SF35">
    <property type="entry name" value="FINGER DOMAIN PROTEIN, PUTATIVE-RELATED"/>
    <property type="match status" value="1"/>
</dbReference>
<reference evidence="10" key="2">
    <citation type="submission" date="2014-06" db="EMBL/GenBank/DDBJ databases">
        <title>The complete genome of Blastobotrys (Arxula) adeninivorans LS3 - a yeast of biotechnological interest.</title>
        <authorList>
            <person name="Kunze G."/>
            <person name="Gaillardin C."/>
            <person name="Czernicka M."/>
            <person name="Durrens P."/>
            <person name="Martin T."/>
            <person name="Boer E."/>
            <person name="Gabaldon T."/>
            <person name="Cruz J."/>
            <person name="Talla E."/>
            <person name="Marck C."/>
            <person name="Goffeau A."/>
            <person name="Barbe V."/>
            <person name="Baret P."/>
            <person name="Baronian K."/>
            <person name="Beier S."/>
            <person name="Bleykasten C."/>
            <person name="Bode R."/>
            <person name="Casaregola S."/>
            <person name="Despons L."/>
            <person name="Fairhead C."/>
            <person name="Giersberg M."/>
            <person name="Gierski P."/>
            <person name="Hahnel U."/>
            <person name="Hartmann A."/>
            <person name="Jankowska D."/>
            <person name="Jubin C."/>
            <person name="Jung P."/>
            <person name="Lafontaine I."/>
            <person name="Leh-Louis V."/>
            <person name="Lemaire M."/>
            <person name="Marcet-Houben M."/>
            <person name="Mascher M."/>
            <person name="Morel G."/>
            <person name="Richard G.-F."/>
            <person name="Riechen J."/>
            <person name="Sacerdot C."/>
            <person name="Sarkar A."/>
            <person name="Savel G."/>
            <person name="Schacherer J."/>
            <person name="Sherman D."/>
            <person name="Straub M.-L."/>
            <person name="Stein N."/>
            <person name="Thierry A."/>
            <person name="Trautwein-Schult A."/>
            <person name="Westhof E."/>
            <person name="Worch S."/>
            <person name="Dujon B."/>
            <person name="Souciet J.-L."/>
            <person name="Wincker P."/>
            <person name="Scholz U."/>
            <person name="Neuveglise N."/>
        </authorList>
    </citation>
    <scope>NUCLEOTIDE SEQUENCE</scope>
    <source>
        <strain evidence="10">LS3</strain>
    </source>
</reference>
<feature type="compositionally biased region" description="Low complexity" evidence="8">
    <location>
        <begin position="234"/>
        <end position="254"/>
    </location>
</feature>
<dbReference type="GO" id="GO:0006351">
    <property type="term" value="P:DNA-templated transcription"/>
    <property type="evidence" value="ECO:0007669"/>
    <property type="project" value="InterPro"/>
</dbReference>
<feature type="region of interest" description="Disordered" evidence="8">
    <location>
        <begin position="1"/>
        <end position="28"/>
    </location>
</feature>
<dbReference type="InterPro" id="IPR007219">
    <property type="entry name" value="XnlR_reg_dom"/>
</dbReference>
<dbReference type="GO" id="GO:0000981">
    <property type="term" value="F:DNA-binding transcription factor activity, RNA polymerase II-specific"/>
    <property type="evidence" value="ECO:0007669"/>
    <property type="project" value="InterPro"/>
</dbReference>
<dbReference type="InterPro" id="IPR051059">
    <property type="entry name" value="VerF-like"/>
</dbReference>
<dbReference type="GO" id="GO:0000785">
    <property type="term" value="C:chromatin"/>
    <property type="evidence" value="ECO:0007669"/>
    <property type="project" value="TreeGrafter"/>
</dbReference>
<organism evidence="10">
    <name type="scientific">Blastobotrys adeninivorans</name>
    <name type="common">Yeast</name>
    <name type="synonym">Arxula adeninivorans</name>
    <dbReference type="NCBI Taxonomy" id="409370"/>
    <lineage>
        <taxon>Eukaryota</taxon>
        <taxon>Fungi</taxon>
        <taxon>Dikarya</taxon>
        <taxon>Ascomycota</taxon>
        <taxon>Saccharomycotina</taxon>
        <taxon>Dipodascomycetes</taxon>
        <taxon>Dipodascales</taxon>
        <taxon>Trichomonascaceae</taxon>
        <taxon>Blastobotrys</taxon>
    </lineage>
</organism>
<dbReference type="PROSITE" id="PS50157">
    <property type="entry name" value="ZINC_FINGER_C2H2_2"/>
    <property type="match status" value="2"/>
</dbReference>
<dbReference type="Gene3D" id="3.30.160.60">
    <property type="entry name" value="Classic Zinc Finger"/>
    <property type="match status" value="2"/>
</dbReference>
<name>A0A060SXF0_BLAAD</name>
<dbReference type="AlphaFoldDB" id="A0A060SXF0"/>
<keyword evidence="6" id="KW-0539">Nucleus</keyword>
<dbReference type="SUPFAM" id="SSF57667">
    <property type="entry name" value="beta-beta-alpha zinc fingers"/>
    <property type="match status" value="1"/>
</dbReference>
<dbReference type="CDD" id="cd12148">
    <property type="entry name" value="fungal_TF_MHR"/>
    <property type="match status" value="1"/>
</dbReference>
<feature type="domain" description="C2H2-type" evidence="9">
    <location>
        <begin position="59"/>
        <end position="87"/>
    </location>
</feature>
<protein>
    <submittedName>
        <fullName evidence="10">ARAD1A12672p</fullName>
    </submittedName>
</protein>
<evidence type="ECO:0000256" key="7">
    <source>
        <dbReference type="PROSITE-ProRule" id="PRU00042"/>
    </source>
</evidence>
<comment type="subcellular location">
    <subcellularLocation>
        <location evidence="1">Nucleus</location>
    </subcellularLocation>
</comment>
<evidence type="ECO:0000256" key="1">
    <source>
        <dbReference type="ARBA" id="ARBA00004123"/>
    </source>
</evidence>
<evidence type="ECO:0000256" key="2">
    <source>
        <dbReference type="ARBA" id="ARBA00022723"/>
    </source>
</evidence>
<dbReference type="SMART" id="SM00355">
    <property type="entry name" value="ZnF_C2H2"/>
    <property type="match status" value="2"/>
</dbReference>